<reference evidence="6 7" key="1">
    <citation type="submission" date="2017-07" db="EMBL/GenBank/DDBJ databases">
        <title>Genome Sequence of Sulfitobacter pseudonitzschiae Strain SMR1 Isolated from a culture of the Diatom Skeletonema marinoi.</title>
        <authorList>
            <person name="Topel M."/>
            <person name="Pinder M.I.M."/>
            <person name="Johansson O.N."/>
            <person name="Kourtchenko O."/>
            <person name="Godhe A."/>
            <person name="Clarke A.K."/>
        </authorList>
    </citation>
    <scope>NUCLEOTIDE SEQUENCE [LARGE SCALE GENOMIC DNA]</scope>
    <source>
        <strain evidence="6 7">SMR1</strain>
    </source>
</reference>
<keyword evidence="3 4" id="KW-0472">Membrane</keyword>
<feature type="transmembrane region" description="Helical" evidence="4">
    <location>
        <begin position="196"/>
        <end position="215"/>
    </location>
</feature>
<organism evidence="6 7">
    <name type="scientific">Pseudosulfitobacter pseudonitzschiae</name>
    <dbReference type="NCBI Taxonomy" id="1402135"/>
    <lineage>
        <taxon>Bacteria</taxon>
        <taxon>Pseudomonadati</taxon>
        <taxon>Pseudomonadota</taxon>
        <taxon>Alphaproteobacteria</taxon>
        <taxon>Rhodobacterales</taxon>
        <taxon>Roseobacteraceae</taxon>
        <taxon>Pseudosulfitobacter</taxon>
    </lineage>
</organism>
<dbReference type="InterPro" id="IPR036259">
    <property type="entry name" value="MFS_trans_sf"/>
</dbReference>
<evidence type="ECO:0000313" key="6">
    <source>
        <dbReference type="EMBL" id="ASM71017.1"/>
    </source>
</evidence>
<evidence type="ECO:0000256" key="1">
    <source>
        <dbReference type="ARBA" id="ARBA00022692"/>
    </source>
</evidence>
<dbReference type="CDD" id="cd17477">
    <property type="entry name" value="MFS_YcaD_like"/>
    <property type="match status" value="1"/>
</dbReference>
<feature type="transmembrane region" description="Helical" evidence="4">
    <location>
        <begin position="98"/>
        <end position="119"/>
    </location>
</feature>
<feature type="transmembrane region" description="Helical" evidence="4">
    <location>
        <begin position="352"/>
        <end position="374"/>
    </location>
</feature>
<dbReference type="PANTHER" id="PTHR23521">
    <property type="entry name" value="TRANSPORTER MFS SUPERFAMILY"/>
    <property type="match status" value="1"/>
</dbReference>
<accession>A0A221JWM4</accession>
<feature type="transmembrane region" description="Helical" evidence="4">
    <location>
        <begin position="323"/>
        <end position="346"/>
    </location>
</feature>
<proteinExistence type="predicted"/>
<sequence length="406" mass="41270">MINSIKGNWALFAGMLMLMAANGLLVTLLSVRGAAVGMSASSIGLMQSGYPLGALAGCVYAPRLIARIGHVRAFAALGSLCSITAIVHLLSVDVWTWGAMRILAGFCFPGLYVISESWLNARTANTSRATVLSVYFVVQMAGASAGQALAGAGEDSGALMFGVASILISLSFLPVLMSHNPAPEYVPPVRMSLRELVSITSMGVLGAMLNGAAQATVYIGLPLYGLARGMAASEATLLVVAATLAGAVAQFPVGLVSDRWDRRFIVAALAVACTLTSIALAMGLFGDAVLVAAILLGATVLPVYSVCVAYANDHLVPAQIVPASGSLVLSLNVGILVGAFVGPASLEVMGTVGVPVFLATLGALTTTVAIVRVLSSAPPEDNGVAHPISAQGVQTVGALHPEADAQ</sequence>
<dbReference type="GO" id="GO:0022857">
    <property type="term" value="F:transmembrane transporter activity"/>
    <property type="evidence" value="ECO:0007669"/>
    <property type="project" value="InterPro"/>
</dbReference>
<feature type="transmembrane region" description="Helical" evidence="4">
    <location>
        <begin position="73"/>
        <end position="92"/>
    </location>
</feature>
<gene>
    <name evidence="6" type="primary">ycaD</name>
    <name evidence="6" type="ORF">SULPSESMR1_00179</name>
</gene>
<dbReference type="Proteomes" id="UP000199754">
    <property type="component" value="Chromosome"/>
</dbReference>
<feature type="transmembrane region" description="Helical" evidence="4">
    <location>
        <begin position="9"/>
        <end position="31"/>
    </location>
</feature>
<keyword evidence="2 4" id="KW-1133">Transmembrane helix</keyword>
<keyword evidence="1 4" id="KW-0812">Transmembrane</keyword>
<feature type="transmembrane region" description="Helical" evidence="4">
    <location>
        <begin position="235"/>
        <end position="257"/>
    </location>
</feature>
<dbReference type="PANTHER" id="PTHR23521:SF3">
    <property type="entry name" value="MFS TRANSPORTER"/>
    <property type="match status" value="1"/>
</dbReference>
<feature type="transmembrane region" description="Helical" evidence="4">
    <location>
        <begin position="264"/>
        <end position="285"/>
    </location>
</feature>
<keyword evidence="7" id="KW-1185">Reference proteome</keyword>
<dbReference type="PROSITE" id="PS50850">
    <property type="entry name" value="MFS"/>
    <property type="match status" value="1"/>
</dbReference>
<protein>
    <submittedName>
        <fullName evidence="6">Putative MFS-type transporter YcaD</fullName>
    </submittedName>
</protein>
<dbReference type="GO" id="GO:0005886">
    <property type="term" value="C:plasma membrane"/>
    <property type="evidence" value="ECO:0007669"/>
    <property type="project" value="TreeGrafter"/>
</dbReference>
<evidence type="ECO:0000259" key="5">
    <source>
        <dbReference type="PROSITE" id="PS50850"/>
    </source>
</evidence>
<evidence type="ECO:0000313" key="7">
    <source>
        <dbReference type="Proteomes" id="UP000199754"/>
    </source>
</evidence>
<name>A0A221JWM4_9RHOB</name>
<feature type="transmembrane region" description="Helical" evidence="4">
    <location>
        <begin position="43"/>
        <end position="61"/>
    </location>
</feature>
<dbReference type="Pfam" id="PF07690">
    <property type="entry name" value="MFS_1"/>
    <property type="match status" value="1"/>
</dbReference>
<dbReference type="Gene3D" id="1.20.1250.20">
    <property type="entry name" value="MFS general substrate transporter like domains"/>
    <property type="match status" value="2"/>
</dbReference>
<dbReference type="KEGG" id="spse:SULPSESMR1_00179"/>
<dbReference type="RefSeq" id="WP_089419128.1">
    <property type="nucleotide sequence ID" value="NZ_JBMGNR010000004.1"/>
</dbReference>
<dbReference type="InterPro" id="IPR020846">
    <property type="entry name" value="MFS_dom"/>
</dbReference>
<evidence type="ECO:0000256" key="2">
    <source>
        <dbReference type="ARBA" id="ARBA00022989"/>
    </source>
</evidence>
<feature type="transmembrane region" description="Helical" evidence="4">
    <location>
        <begin position="131"/>
        <end position="150"/>
    </location>
</feature>
<feature type="transmembrane region" description="Helical" evidence="4">
    <location>
        <begin position="156"/>
        <end position="176"/>
    </location>
</feature>
<feature type="domain" description="Major facilitator superfamily (MFS) profile" evidence="5">
    <location>
        <begin position="199"/>
        <end position="406"/>
    </location>
</feature>
<evidence type="ECO:0000256" key="3">
    <source>
        <dbReference type="ARBA" id="ARBA00023136"/>
    </source>
</evidence>
<dbReference type="InterPro" id="IPR011701">
    <property type="entry name" value="MFS"/>
</dbReference>
<dbReference type="InterPro" id="IPR047200">
    <property type="entry name" value="MFS_YcaD-like"/>
</dbReference>
<dbReference type="SUPFAM" id="SSF103473">
    <property type="entry name" value="MFS general substrate transporter"/>
    <property type="match status" value="1"/>
</dbReference>
<dbReference type="AlphaFoldDB" id="A0A221JWM4"/>
<feature type="transmembrane region" description="Helical" evidence="4">
    <location>
        <begin position="291"/>
        <end position="311"/>
    </location>
</feature>
<evidence type="ECO:0000256" key="4">
    <source>
        <dbReference type="SAM" id="Phobius"/>
    </source>
</evidence>
<dbReference type="EMBL" id="CP022415">
    <property type="protein sequence ID" value="ASM71017.1"/>
    <property type="molecule type" value="Genomic_DNA"/>
</dbReference>